<dbReference type="Gene3D" id="1.10.600.10">
    <property type="entry name" value="Farnesyl Diphosphate Synthase"/>
    <property type="match status" value="1"/>
</dbReference>
<gene>
    <name evidence="1" type="ORF">UFOPK4097_01074</name>
</gene>
<reference evidence="1" key="1">
    <citation type="submission" date="2020-05" db="EMBL/GenBank/DDBJ databases">
        <authorList>
            <person name="Chiriac C."/>
            <person name="Salcher M."/>
            <person name="Ghai R."/>
            <person name="Kavagutti S V."/>
        </authorList>
    </citation>
    <scope>NUCLEOTIDE SEQUENCE</scope>
</reference>
<evidence type="ECO:0000313" key="1">
    <source>
        <dbReference type="EMBL" id="CAB5023445.1"/>
    </source>
</evidence>
<proteinExistence type="predicted"/>
<organism evidence="1">
    <name type="scientific">freshwater metagenome</name>
    <dbReference type="NCBI Taxonomy" id="449393"/>
    <lineage>
        <taxon>unclassified sequences</taxon>
        <taxon>metagenomes</taxon>
        <taxon>ecological metagenomes</taxon>
    </lineage>
</organism>
<name>A0A6J7R261_9ZZZZ</name>
<sequence>MRELEASARVGIAMLGAKSQPCIETARILYCGIVDAVADIDYEVFDKRATVSLSRRLKVALPAYFKARKLW</sequence>
<dbReference type="AlphaFoldDB" id="A0A6J7R261"/>
<dbReference type="InterPro" id="IPR008949">
    <property type="entry name" value="Isoprenoid_synthase_dom_sf"/>
</dbReference>
<protein>
    <submittedName>
        <fullName evidence="1">Unannotated protein</fullName>
    </submittedName>
</protein>
<dbReference type="SUPFAM" id="SSF48576">
    <property type="entry name" value="Terpenoid synthases"/>
    <property type="match status" value="1"/>
</dbReference>
<dbReference type="EMBL" id="CAFBPK010000017">
    <property type="protein sequence ID" value="CAB5023445.1"/>
    <property type="molecule type" value="Genomic_DNA"/>
</dbReference>
<accession>A0A6J7R261</accession>